<organism evidence="1">
    <name type="scientific">marine metagenome</name>
    <dbReference type="NCBI Taxonomy" id="408172"/>
    <lineage>
        <taxon>unclassified sequences</taxon>
        <taxon>metagenomes</taxon>
        <taxon>ecological metagenomes</taxon>
    </lineage>
</organism>
<dbReference type="AlphaFoldDB" id="A0A382QPB0"/>
<protein>
    <submittedName>
        <fullName evidence="1">Uncharacterized protein</fullName>
    </submittedName>
</protein>
<dbReference type="EMBL" id="UINC01115909">
    <property type="protein sequence ID" value="SVC87276.1"/>
    <property type="molecule type" value="Genomic_DNA"/>
</dbReference>
<gene>
    <name evidence="1" type="ORF">METZ01_LOCUS340130</name>
</gene>
<accession>A0A382QPB0</accession>
<sequence length="53" mass="5980">MELPKMYMRTIPSMRQSQERLIGEIAELIVAGTAGSVETLDLNWEDVSGSRIR</sequence>
<reference evidence="1" key="1">
    <citation type="submission" date="2018-05" db="EMBL/GenBank/DDBJ databases">
        <authorList>
            <person name="Lanie J.A."/>
            <person name="Ng W.-L."/>
            <person name="Kazmierczak K.M."/>
            <person name="Andrzejewski T.M."/>
            <person name="Davidsen T.M."/>
            <person name="Wayne K.J."/>
            <person name="Tettelin H."/>
            <person name="Glass J.I."/>
            <person name="Rusch D."/>
            <person name="Podicherti R."/>
            <person name="Tsui H.-C.T."/>
            <person name="Winkler M.E."/>
        </authorList>
    </citation>
    <scope>NUCLEOTIDE SEQUENCE</scope>
</reference>
<name>A0A382QPB0_9ZZZZ</name>
<feature type="non-terminal residue" evidence="1">
    <location>
        <position position="53"/>
    </location>
</feature>
<proteinExistence type="predicted"/>
<evidence type="ECO:0000313" key="1">
    <source>
        <dbReference type="EMBL" id="SVC87276.1"/>
    </source>
</evidence>